<feature type="domain" description="DNA topoisomerase I catalytic core eukaryotic-type" evidence="7">
    <location>
        <begin position="81"/>
        <end position="286"/>
    </location>
</feature>
<dbReference type="EMBL" id="CP032568">
    <property type="protein sequence ID" value="AYF76981.1"/>
    <property type="molecule type" value="Genomic_DNA"/>
</dbReference>
<keyword evidence="6 9" id="KW-0413">Isomerase</keyword>
<dbReference type="PROSITE" id="PS52038">
    <property type="entry name" value="TOPO_IB_2"/>
    <property type="match status" value="1"/>
</dbReference>
<dbReference type="SUPFAM" id="SSF55869">
    <property type="entry name" value="DNA topoisomerase I domain"/>
    <property type="match status" value="1"/>
</dbReference>
<dbReference type="GO" id="GO:0006265">
    <property type="term" value="P:DNA topological change"/>
    <property type="evidence" value="ECO:0007669"/>
    <property type="project" value="InterPro"/>
</dbReference>
<comment type="similarity">
    <text evidence="2">Belongs to the type IB topoisomerase family.</text>
</comment>
<dbReference type="InterPro" id="IPR011010">
    <property type="entry name" value="DNA_brk_join_enz"/>
</dbReference>
<protein>
    <recommendedName>
        <fullName evidence="3">DNA topoisomerase</fullName>
        <ecNumber evidence="3">5.6.2.1</ecNumber>
    </recommendedName>
</protein>
<keyword evidence="10" id="KW-1185">Reference proteome</keyword>
<proteinExistence type="inferred from homology"/>
<dbReference type="GO" id="GO:0003677">
    <property type="term" value="F:DNA binding"/>
    <property type="evidence" value="ECO:0007669"/>
    <property type="project" value="UniProtKB-KW"/>
</dbReference>
<dbReference type="EC" id="5.6.2.1" evidence="3"/>
<evidence type="ECO:0000256" key="5">
    <source>
        <dbReference type="ARBA" id="ARBA00023125"/>
    </source>
</evidence>
<dbReference type="PRINTS" id="PR00416">
    <property type="entry name" value="EUTPISMRASEI"/>
</dbReference>
<dbReference type="Gene3D" id="3.30.66.10">
    <property type="entry name" value="DNA topoisomerase I domain"/>
    <property type="match status" value="1"/>
</dbReference>
<dbReference type="Pfam" id="PF01028">
    <property type="entry name" value="Topoisom_I"/>
    <property type="match status" value="1"/>
</dbReference>
<evidence type="ECO:0000256" key="6">
    <source>
        <dbReference type="ARBA" id="ARBA00023235"/>
    </source>
</evidence>
<dbReference type="InterPro" id="IPR001631">
    <property type="entry name" value="TopoI"/>
</dbReference>
<evidence type="ECO:0000256" key="2">
    <source>
        <dbReference type="ARBA" id="ARBA00006645"/>
    </source>
</evidence>
<evidence type="ECO:0000313" key="10">
    <source>
        <dbReference type="Proteomes" id="UP000267164"/>
    </source>
</evidence>
<dbReference type="SUPFAM" id="SSF56349">
    <property type="entry name" value="DNA breaking-rejoining enzymes"/>
    <property type="match status" value="1"/>
</dbReference>
<keyword evidence="5" id="KW-0238">DNA-binding</keyword>
<reference evidence="9 10" key="1">
    <citation type="submission" date="2018-09" db="EMBL/GenBank/DDBJ databases">
        <title>Nocardia yunnanensis sp. nov., an actinomycete isolated from a soil sample.</title>
        <authorList>
            <person name="Zhang J."/>
        </authorList>
    </citation>
    <scope>NUCLEOTIDE SEQUENCE [LARGE SCALE GENOMIC DNA]</scope>
    <source>
        <strain evidence="9 10">CFHS0054</strain>
    </source>
</reference>
<accession>A0A386ZHI9</accession>
<dbReference type="Gene3D" id="3.90.15.10">
    <property type="entry name" value="Topoisomerase I, Chain A, domain 3"/>
    <property type="match status" value="1"/>
</dbReference>
<sequence length="343" mass="38349">MRLRRSTIDGAGIIRRRRGRGFSYTTTAGEVVRDAQTLERIRALVIPPAWREVWICPDTCGHIQAVGLDAAGRRQYLYHEQWRRERDEEKFDRVLDLATRLPTMRERLRTDLRGRGLGEHRVLAAAITLLDSGVVRVGGEEYADSNGSHGVATLLREHVRVRRDEIALDFPAKSGVQCQAEIRDEALAKTLRALLTARTGSERVFVYRDRAGTHEVHADTINARFRDLVGAEFSVKDLRTWEANVLAAAGLATAPRPGSQRQRTAVLKRVMTDVAQLLGNTPAVVRASYVDPRLIRAFDNGETIASAIARAQRSDDPDVQRDIVDRAVIRLLRRAAHQKSASG</sequence>
<evidence type="ECO:0000259" key="8">
    <source>
        <dbReference type="Pfam" id="PF21338"/>
    </source>
</evidence>
<organism evidence="9 10">
    <name type="scientific">Nocardia yunnanensis</name>
    <dbReference type="NCBI Taxonomy" id="2382165"/>
    <lineage>
        <taxon>Bacteria</taxon>
        <taxon>Bacillati</taxon>
        <taxon>Actinomycetota</taxon>
        <taxon>Actinomycetes</taxon>
        <taxon>Mycobacteriales</taxon>
        <taxon>Nocardiaceae</taxon>
        <taxon>Nocardia</taxon>
    </lineage>
</organism>
<keyword evidence="4" id="KW-0799">Topoisomerase</keyword>
<dbReference type="InterPro" id="IPR049331">
    <property type="entry name" value="Top1B_N_bact"/>
</dbReference>
<gene>
    <name evidence="9" type="ORF">D7D52_27830</name>
</gene>
<evidence type="ECO:0000256" key="4">
    <source>
        <dbReference type="ARBA" id="ARBA00023029"/>
    </source>
</evidence>
<dbReference type="InterPro" id="IPR014711">
    <property type="entry name" value="TopoI_cat_a-hlx-sub_euk"/>
</dbReference>
<dbReference type="OrthoDB" id="9778962at2"/>
<evidence type="ECO:0000256" key="3">
    <source>
        <dbReference type="ARBA" id="ARBA00012891"/>
    </source>
</evidence>
<dbReference type="GO" id="GO:0003917">
    <property type="term" value="F:DNA topoisomerase type I (single strand cut, ATP-independent) activity"/>
    <property type="evidence" value="ECO:0007669"/>
    <property type="project" value="UniProtKB-EC"/>
</dbReference>
<dbReference type="Pfam" id="PF21338">
    <property type="entry name" value="Top1B_N_bact"/>
    <property type="match status" value="1"/>
</dbReference>
<dbReference type="Gene3D" id="1.10.132.120">
    <property type="match status" value="1"/>
</dbReference>
<evidence type="ECO:0000259" key="7">
    <source>
        <dbReference type="Pfam" id="PF01028"/>
    </source>
</evidence>
<dbReference type="InterPro" id="IPR035447">
    <property type="entry name" value="DNA_topo_I_N_sf"/>
</dbReference>
<dbReference type="InterPro" id="IPR013500">
    <property type="entry name" value="TopoI_cat_euk"/>
</dbReference>
<name>A0A386ZHI9_9NOCA</name>
<comment type="catalytic activity">
    <reaction evidence="1">
        <text>ATP-independent breakage of single-stranded DNA, followed by passage and rejoining.</text>
        <dbReference type="EC" id="5.6.2.1"/>
    </reaction>
</comment>
<dbReference type="AlphaFoldDB" id="A0A386ZHI9"/>
<evidence type="ECO:0000313" key="9">
    <source>
        <dbReference type="EMBL" id="AYF76981.1"/>
    </source>
</evidence>
<dbReference type="RefSeq" id="WP_120741036.1">
    <property type="nucleotide sequence ID" value="NZ_CP032568.1"/>
</dbReference>
<feature type="domain" description="DNA topoisomerase IB N-terminal" evidence="8">
    <location>
        <begin position="21"/>
        <end position="69"/>
    </location>
</feature>
<dbReference type="KEGG" id="nyu:D7D52_27830"/>
<dbReference type="Proteomes" id="UP000267164">
    <property type="component" value="Chromosome"/>
</dbReference>
<evidence type="ECO:0000256" key="1">
    <source>
        <dbReference type="ARBA" id="ARBA00000213"/>
    </source>
</evidence>